<evidence type="ECO:0000256" key="2">
    <source>
        <dbReference type="ARBA" id="ARBA00023125"/>
    </source>
</evidence>
<keyword evidence="6" id="KW-1185">Reference proteome</keyword>
<dbReference type="GO" id="GO:0043565">
    <property type="term" value="F:sequence-specific DNA binding"/>
    <property type="evidence" value="ECO:0007669"/>
    <property type="project" value="InterPro"/>
</dbReference>
<evidence type="ECO:0000313" key="5">
    <source>
        <dbReference type="EMBL" id="SLN73866.1"/>
    </source>
</evidence>
<dbReference type="InterPro" id="IPR019888">
    <property type="entry name" value="Tscrpt_reg_AsnC-like"/>
</dbReference>
<evidence type="ECO:0000313" key="6">
    <source>
        <dbReference type="Proteomes" id="UP000193570"/>
    </source>
</evidence>
<evidence type="ECO:0000256" key="1">
    <source>
        <dbReference type="ARBA" id="ARBA00023015"/>
    </source>
</evidence>
<reference evidence="5 6" key="1">
    <citation type="submission" date="2017-03" db="EMBL/GenBank/DDBJ databases">
        <authorList>
            <person name="Afonso C.L."/>
            <person name="Miller P.J."/>
            <person name="Scott M.A."/>
            <person name="Spackman E."/>
            <person name="Goraichik I."/>
            <person name="Dimitrov K.M."/>
            <person name="Suarez D.L."/>
            <person name="Swayne D.E."/>
        </authorList>
    </citation>
    <scope>NUCLEOTIDE SEQUENCE [LARGE SCALE GENOMIC DNA]</scope>
    <source>
        <strain evidence="5 6">CECT 8625</strain>
    </source>
</reference>
<dbReference type="Gene3D" id="3.30.70.920">
    <property type="match status" value="1"/>
</dbReference>
<dbReference type="SUPFAM" id="SSF46785">
    <property type="entry name" value="Winged helix' DNA-binding domain"/>
    <property type="match status" value="1"/>
</dbReference>
<accession>A0A1X7AAB1</accession>
<proteinExistence type="predicted"/>
<keyword evidence="1" id="KW-0805">Transcription regulation</keyword>
<dbReference type="SUPFAM" id="SSF54909">
    <property type="entry name" value="Dimeric alpha+beta barrel"/>
    <property type="match status" value="1"/>
</dbReference>
<dbReference type="Proteomes" id="UP000193570">
    <property type="component" value="Unassembled WGS sequence"/>
</dbReference>
<keyword evidence="2" id="KW-0238">DNA-binding</keyword>
<dbReference type="PROSITE" id="PS50956">
    <property type="entry name" value="HTH_ASNC_2"/>
    <property type="match status" value="1"/>
</dbReference>
<evidence type="ECO:0000256" key="3">
    <source>
        <dbReference type="ARBA" id="ARBA00023163"/>
    </source>
</evidence>
<dbReference type="AlphaFoldDB" id="A0A1X7AAB1"/>
<dbReference type="GO" id="GO:0043200">
    <property type="term" value="P:response to amino acid"/>
    <property type="evidence" value="ECO:0007669"/>
    <property type="project" value="TreeGrafter"/>
</dbReference>
<evidence type="ECO:0000259" key="4">
    <source>
        <dbReference type="PROSITE" id="PS50956"/>
    </source>
</evidence>
<keyword evidence="3" id="KW-0804">Transcription</keyword>
<dbReference type="InterPro" id="IPR036388">
    <property type="entry name" value="WH-like_DNA-bd_sf"/>
</dbReference>
<dbReference type="Gene3D" id="1.10.10.10">
    <property type="entry name" value="Winged helix-like DNA-binding domain superfamily/Winged helix DNA-binding domain"/>
    <property type="match status" value="1"/>
</dbReference>
<protein>
    <submittedName>
        <fullName evidence="5">Leucine-responsive regulatory protein</fullName>
    </submittedName>
</protein>
<dbReference type="Pfam" id="PF01037">
    <property type="entry name" value="AsnC_trans_reg"/>
    <property type="match status" value="1"/>
</dbReference>
<gene>
    <name evidence="5" type="primary">lrp_8</name>
    <name evidence="5" type="ORF">ROJ8625_03996</name>
</gene>
<dbReference type="PANTHER" id="PTHR30154:SF46">
    <property type="entry name" value="TRANSCRIPTIONAL REGULATORY PROTEIN"/>
    <property type="match status" value="1"/>
</dbReference>
<dbReference type="SMART" id="SM00344">
    <property type="entry name" value="HTH_ASNC"/>
    <property type="match status" value="1"/>
</dbReference>
<dbReference type="PANTHER" id="PTHR30154">
    <property type="entry name" value="LEUCINE-RESPONSIVE REGULATORY PROTEIN"/>
    <property type="match status" value="1"/>
</dbReference>
<dbReference type="EMBL" id="FWFK01000009">
    <property type="protein sequence ID" value="SLN73866.1"/>
    <property type="molecule type" value="Genomic_DNA"/>
</dbReference>
<dbReference type="InterPro" id="IPR011008">
    <property type="entry name" value="Dimeric_a/b-barrel"/>
</dbReference>
<feature type="domain" description="HTH asnC-type" evidence="4">
    <location>
        <begin position="32"/>
        <end position="93"/>
    </location>
</feature>
<dbReference type="Pfam" id="PF13412">
    <property type="entry name" value="HTH_24"/>
    <property type="match status" value="1"/>
</dbReference>
<sequence length="181" mass="20324">MRRPRIPVSVSPFHAGSAAHNLRIMQDSRATLDETDLKLLSELQQDAHLTAEELGRRLHLSASQVGRRRQRLEAAGYIRGYIARLDPARLGLAVQAFVQVQLRAHGAEHGQSFARLLRTRAEIISAWTLTGEADYLLRVFCEDLPALNRLIHEVLLTHPTVARVQSQIVMDQTKPDAPYPV</sequence>
<dbReference type="PRINTS" id="PR00033">
    <property type="entry name" value="HTHASNC"/>
</dbReference>
<name>A0A1X7AAB1_9RHOB</name>
<organism evidence="5 6">
    <name type="scientific">Roseivivax jejudonensis</name>
    <dbReference type="NCBI Taxonomy" id="1529041"/>
    <lineage>
        <taxon>Bacteria</taxon>
        <taxon>Pseudomonadati</taxon>
        <taxon>Pseudomonadota</taxon>
        <taxon>Alphaproteobacteria</taxon>
        <taxon>Rhodobacterales</taxon>
        <taxon>Roseobacteraceae</taxon>
        <taxon>Roseivivax</taxon>
    </lineage>
</organism>
<dbReference type="InterPro" id="IPR000485">
    <property type="entry name" value="AsnC-type_HTH_dom"/>
</dbReference>
<dbReference type="GO" id="GO:0005829">
    <property type="term" value="C:cytosol"/>
    <property type="evidence" value="ECO:0007669"/>
    <property type="project" value="TreeGrafter"/>
</dbReference>
<dbReference type="InterPro" id="IPR036390">
    <property type="entry name" value="WH_DNA-bd_sf"/>
</dbReference>
<dbReference type="InterPro" id="IPR019887">
    <property type="entry name" value="Tscrpt_reg_AsnC/Lrp_C"/>
</dbReference>